<keyword evidence="3" id="KW-0677">Repeat</keyword>
<dbReference type="GO" id="GO:0005615">
    <property type="term" value="C:extracellular space"/>
    <property type="evidence" value="ECO:0007669"/>
    <property type="project" value="TreeGrafter"/>
</dbReference>
<evidence type="ECO:0000256" key="3">
    <source>
        <dbReference type="ARBA" id="ARBA00022737"/>
    </source>
</evidence>
<dbReference type="EMBL" id="OV725077">
    <property type="protein sequence ID" value="CAH1390818.1"/>
    <property type="molecule type" value="Genomic_DNA"/>
</dbReference>
<accession>A0A9P0E6J6</accession>
<dbReference type="PROSITE" id="PS51450">
    <property type="entry name" value="LRR"/>
    <property type="match status" value="1"/>
</dbReference>
<dbReference type="InterPro" id="IPR050328">
    <property type="entry name" value="Dev_Immune_Receptor"/>
</dbReference>
<evidence type="ECO:0000256" key="1">
    <source>
        <dbReference type="ARBA" id="ARBA00022614"/>
    </source>
</evidence>
<dbReference type="Gene3D" id="3.80.10.10">
    <property type="entry name" value="Ribonuclease Inhibitor"/>
    <property type="match status" value="1"/>
</dbReference>
<keyword evidence="1" id="KW-0433">Leucine-rich repeat</keyword>
<evidence type="ECO:0000313" key="4">
    <source>
        <dbReference type="EMBL" id="CAH1390818.1"/>
    </source>
</evidence>
<dbReference type="Pfam" id="PF13855">
    <property type="entry name" value="LRR_8"/>
    <property type="match status" value="2"/>
</dbReference>
<evidence type="ECO:0000313" key="5">
    <source>
        <dbReference type="Proteomes" id="UP001152798"/>
    </source>
</evidence>
<dbReference type="PANTHER" id="PTHR24373">
    <property type="entry name" value="SLIT RELATED LEUCINE-RICH REPEAT NEURONAL PROTEIN"/>
    <property type="match status" value="1"/>
</dbReference>
<sequence length="140" mass="15721">MYQKDLSFNRLKGLDVELLRWTPKLVAVNLASNALSVLPGGLLKELDQLEELDMSSNRLRTAPGLAGLHHLQAIDLASNCLTALPSDLLKDTMRLESFSASRNELSYIEPNTFRHLPRLAFLDLTSNRILEVSTQIIVFF</sequence>
<dbReference type="SMART" id="SM00369">
    <property type="entry name" value="LRR_TYP"/>
    <property type="match status" value="5"/>
</dbReference>
<dbReference type="InterPro" id="IPR003591">
    <property type="entry name" value="Leu-rich_rpt_typical-subtyp"/>
</dbReference>
<keyword evidence="5" id="KW-1185">Reference proteome</keyword>
<dbReference type="InterPro" id="IPR001611">
    <property type="entry name" value="Leu-rich_rpt"/>
</dbReference>
<evidence type="ECO:0000256" key="2">
    <source>
        <dbReference type="ARBA" id="ARBA00022729"/>
    </source>
</evidence>
<protein>
    <submittedName>
        <fullName evidence="4">Uncharacterized protein</fullName>
    </submittedName>
</protein>
<dbReference type="Proteomes" id="UP001152798">
    <property type="component" value="Chromosome 1"/>
</dbReference>
<proteinExistence type="predicted"/>
<reference evidence="4" key="1">
    <citation type="submission" date="2022-01" db="EMBL/GenBank/DDBJ databases">
        <authorList>
            <person name="King R."/>
        </authorList>
    </citation>
    <scope>NUCLEOTIDE SEQUENCE</scope>
</reference>
<dbReference type="AlphaFoldDB" id="A0A9P0E6J6"/>
<name>A0A9P0E6J6_NEZVI</name>
<dbReference type="InterPro" id="IPR032675">
    <property type="entry name" value="LRR_dom_sf"/>
</dbReference>
<gene>
    <name evidence="4" type="ORF">NEZAVI_LOCUS1947</name>
</gene>
<keyword evidence="2" id="KW-0732">Signal</keyword>
<organism evidence="4 5">
    <name type="scientific">Nezara viridula</name>
    <name type="common">Southern green stink bug</name>
    <name type="synonym">Cimex viridulus</name>
    <dbReference type="NCBI Taxonomy" id="85310"/>
    <lineage>
        <taxon>Eukaryota</taxon>
        <taxon>Metazoa</taxon>
        <taxon>Ecdysozoa</taxon>
        <taxon>Arthropoda</taxon>
        <taxon>Hexapoda</taxon>
        <taxon>Insecta</taxon>
        <taxon>Pterygota</taxon>
        <taxon>Neoptera</taxon>
        <taxon>Paraneoptera</taxon>
        <taxon>Hemiptera</taxon>
        <taxon>Heteroptera</taxon>
        <taxon>Panheteroptera</taxon>
        <taxon>Pentatomomorpha</taxon>
        <taxon>Pentatomoidea</taxon>
        <taxon>Pentatomidae</taxon>
        <taxon>Pentatominae</taxon>
        <taxon>Nezara</taxon>
    </lineage>
</organism>
<dbReference type="OrthoDB" id="6602395at2759"/>
<dbReference type="SUPFAM" id="SSF52058">
    <property type="entry name" value="L domain-like"/>
    <property type="match status" value="1"/>
</dbReference>
<dbReference type="PANTHER" id="PTHR24373:SF370">
    <property type="entry name" value="FISH-LIPS, ISOFORM E"/>
    <property type="match status" value="1"/>
</dbReference>
<dbReference type="GO" id="GO:0031012">
    <property type="term" value="C:extracellular matrix"/>
    <property type="evidence" value="ECO:0007669"/>
    <property type="project" value="TreeGrafter"/>
</dbReference>